<organism evidence="2 3">
    <name type="scientific">Borreliella burgdorferi (strain ZS7)</name>
    <name type="common">Borrelia burgdorferi</name>
    <dbReference type="NCBI Taxonomy" id="445985"/>
    <lineage>
        <taxon>Bacteria</taxon>
        <taxon>Pseudomonadati</taxon>
        <taxon>Spirochaetota</taxon>
        <taxon>Spirochaetia</taxon>
        <taxon>Spirochaetales</taxon>
        <taxon>Borreliaceae</taxon>
        <taxon>Borreliella</taxon>
    </lineage>
</organism>
<sequence length="432" mass="49893">MNSSKTSEDRIKIYLSKLKKHKNKILSKKSIKNIIEVSDISDNDIENMGLHFRRSYARAKRFVDIGKIDIAFRELESIYFYSLHDKSMFSLFFFLFKEVADKVNTKESKKKMIHVTLQAKEFGIRDDLDLIDYYEFKKSKNRMLILTISSILIFCISLITYRSFQGFMSMNGNGAMALKEKFAPYFTSQGLPPITMAMDLVVEAVNLISSPKDFYYIEIEDAKVLVFEDAHLYQLKAGVISTMHPVKKISYRVTVYDDLGKSVFNQIFSKESDFSAKWGKDVYIPIDVISSIPRAIDVNPKRIVLDIIDIDFFENVDDKIGVNLDSDSFILKFKYIGNYFQKSFGICKANTVIEVFNSSKDVVKNLEIEIGYIDKEGRIIRSLRRKLISSANSFLKSKSKQSFTISTIFPNEIYPTIEKDFSSIKIYNVMIK</sequence>
<dbReference type="EMBL" id="CP001205">
    <property type="protein sequence ID" value="ACK74510.1"/>
    <property type="molecule type" value="Genomic_DNA"/>
</dbReference>
<keyword evidence="1" id="KW-0472">Membrane</keyword>
<evidence type="ECO:0000313" key="3">
    <source>
        <dbReference type="Proteomes" id="UP000006901"/>
    </source>
</evidence>
<dbReference type="Proteomes" id="UP000006901">
    <property type="component" value="Chromosome"/>
</dbReference>
<evidence type="ECO:0000256" key="1">
    <source>
        <dbReference type="SAM" id="Phobius"/>
    </source>
</evidence>
<dbReference type="AlphaFoldDB" id="A0A0H3C3P0"/>
<proteinExistence type="predicted"/>
<reference evidence="2 3" key="1">
    <citation type="journal article" date="2011" name="J. Bacteriol.">
        <title>Whole-genome sequences of thirteen isolates of Borrelia burgdorferi.</title>
        <authorList>
            <person name="Schutzer S.E."/>
            <person name="Fraser-Liggett C.M."/>
            <person name="Casjens S.R."/>
            <person name="Qiu W.G."/>
            <person name="Dunn J.J."/>
            <person name="Mongodin E.F."/>
            <person name="Luft B.J."/>
        </authorList>
    </citation>
    <scope>NUCLEOTIDE SEQUENCE [LARGE SCALE GENOMIC DNA]</scope>
    <source>
        <strain evidence="2 3">ZS7</strain>
    </source>
</reference>
<evidence type="ECO:0000313" key="2">
    <source>
        <dbReference type="EMBL" id="ACK74510.1"/>
    </source>
</evidence>
<protein>
    <submittedName>
        <fullName evidence="2">Uncharacterized protein</fullName>
    </submittedName>
</protein>
<gene>
    <name evidence="2" type="ordered locus">BbuZS7_0082</name>
</gene>
<keyword evidence="1" id="KW-0812">Transmembrane</keyword>
<dbReference type="HOGENOM" id="CLU_642014_0_0_12"/>
<accession>A0A0H3C3P0</accession>
<keyword evidence="1" id="KW-1133">Transmembrane helix</keyword>
<name>A0A0H3C3P0_BORBZ</name>
<dbReference type="KEGG" id="bbz:BbuZS7_0082"/>
<dbReference type="RefSeq" id="WP_002658270.1">
    <property type="nucleotide sequence ID" value="NC_011728.1"/>
</dbReference>
<feature type="transmembrane region" description="Helical" evidence="1">
    <location>
        <begin position="143"/>
        <end position="161"/>
    </location>
</feature>
<dbReference type="GeneID" id="56568136"/>